<dbReference type="AlphaFoldDB" id="A0A6A5T4D6"/>
<protein>
    <submittedName>
        <fullName evidence="2">Uncharacterized protein</fullName>
    </submittedName>
</protein>
<evidence type="ECO:0000313" key="2">
    <source>
        <dbReference type="EMBL" id="KAF1947028.1"/>
    </source>
</evidence>
<name>A0A6A5T4D6_9PLEO</name>
<organism evidence="2 3">
    <name type="scientific">Clathrospora elynae</name>
    <dbReference type="NCBI Taxonomy" id="706981"/>
    <lineage>
        <taxon>Eukaryota</taxon>
        <taxon>Fungi</taxon>
        <taxon>Dikarya</taxon>
        <taxon>Ascomycota</taxon>
        <taxon>Pezizomycotina</taxon>
        <taxon>Dothideomycetes</taxon>
        <taxon>Pleosporomycetidae</taxon>
        <taxon>Pleosporales</taxon>
        <taxon>Diademaceae</taxon>
        <taxon>Clathrospora</taxon>
    </lineage>
</organism>
<accession>A0A6A5T4D6</accession>
<dbReference type="EMBL" id="ML976000">
    <property type="protein sequence ID" value="KAF1947028.1"/>
    <property type="molecule type" value="Genomic_DNA"/>
</dbReference>
<evidence type="ECO:0000313" key="3">
    <source>
        <dbReference type="Proteomes" id="UP000800038"/>
    </source>
</evidence>
<dbReference type="CDD" id="cd04868">
    <property type="entry name" value="ACT_AK-like"/>
    <property type="match status" value="1"/>
</dbReference>
<proteinExistence type="predicted"/>
<keyword evidence="3" id="KW-1185">Reference proteome</keyword>
<gene>
    <name evidence="2" type="ORF">EJ02DRAFT_450003</name>
</gene>
<evidence type="ECO:0000256" key="1">
    <source>
        <dbReference type="SAM" id="MobiDB-lite"/>
    </source>
</evidence>
<reference evidence="2" key="1">
    <citation type="journal article" date="2020" name="Stud. Mycol.">
        <title>101 Dothideomycetes genomes: a test case for predicting lifestyles and emergence of pathogens.</title>
        <authorList>
            <person name="Haridas S."/>
            <person name="Albert R."/>
            <person name="Binder M."/>
            <person name="Bloem J."/>
            <person name="Labutti K."/>
            <person name="Salamov A."/>
            <person name="Andreopoulos B."/>
            <person name="Baker S."/>
            <person name="Barry K."/>
            <person name="Bills G."/>
            <person name="Bluhm B."/>
            <person name="Cannon C."/>
            <person name="Castanera R."/>
            <person name="Culley D."/>
            <person name="Daum C."/>
            <person name="Ezra D."/>
            <person name="Gonzalez J."/>
            <person name="Henrissat B."/>
            <person name="Kuo A."/>
            <person name="Liang C."/>
            <person name="Lipzen A."/>
            <person name="Lutzoni F."/>
            <person name="Magnuson J."/>
            <person name="Mondo S."/>
            <person name="Nolan M."/>
            <person name="Ohm R."/>
            <person name="Pangilinan J."/>
            <person name="Park H.-J."/>
            <person name="Ramirez L."/>
            <person name="Alfaro M."/>
            <person name="Sun H."/>
            <person name="Tritt A."/>
            <person name="Yoshinaga Y."/>
            <person name="Zwiers L.-H."/>
            <person name="Turgeon B."/>
            <person name="Goodwin S."/>
            <person name="Spatafora J."/>
            <person name="Crous P."/>
            <person name="Grigoriev I."/>
        </authorList>
    </citation>
    <scope>NUCLEOTIDE SEQUENCE</scope>
    <source>
        <strain evidence="2">CBS 161.51</strain>
    </source>
</reference>
<feature type="region of interest" description="Disordered" evidence="1">
    <location>
        <begin position="18"/>
        <end position="49"/>
    </location>
</feature>
<dbReference type="Proteomes" id="UP000800038">
    <property type="component" value="Unassembled WGS sequence"/>
</dbReference>
<sequence>MKELKASNVLLNKKLAEERRMERERIKKEREKEKERKAEEYAQKKQQKEKEKFFSVLAENDINIEMISQVRYPAHYQTCGKAES</sequence>